<protein>
    <recommendedName>
        <fullName evidence="1">2Fe-2S ferredoxin-type domain-containing protein</fullName>
    </recommendedName>
</protein>
<sequence>MGQTLPLVRVEPLGSDIDVRPGEAVAEAAWRLGYHWPTTCFGQANCMQCRVRVIAGEQSVVPADDEETEAMRTWLPAPARKPGVRLGCRLTVVADGVTVEKLGVRPPQIL</sequence>
<dbReference type="EMBL" id="MVHW01000017">
    <property type="protein sequence ID" value="ORB04972.1"/>
    <property type="molecule type" value="Genomic_DNA"/>
</dbReference>
<accession>A0A1X0FT83</accession>
<comment type="caution">
    <text evidence="2">The sequence shown here is derived from an EMBL/GenBank/DDBJ whole genome shotgun (WGS) entry which is preliminary data.</text>
</comment>
<gene>
    <name evidence="2" type="ORF">BST30_15680</name>
</gene>
<dbReference type="PROSITE" id="PS51085">
    <property type="entry name" value="2FE2S_FER_2"/>
    <property type="match status" value="1"/>
</dbReference>
<dbReference type="Proteomes" id="UP000192760">
    <property type="component" value="Unassembled WGS sequence"/>
</dbReference>
<evidence type="ECO:0000313" key="3">
    <source>
        <dbReference type="Proteomes" id="UP000192760"/>
    </source>
</evidence>
<dbReference type="InterPro" id="IPR001041">
    <property type="entry name" value="2Fe-2S_ferredoxin-type"/>
</dbReference>
<proteinExistence type="predicted"/>
<dbReference type="SUPFAM" id="SSF54292">
    <property type="entry name" value="2Fe-2S ferredoxin-like"/>
    <property type="match status" value="1"/>
</dbReference>
<evidence type="ECO:0000259" key="1">
    <source>
        <dbReference type="PROSITE" id="PS51085"/>
    </source>
</evidence>
<dbReference type="InterPro" id="IPR012675">
    <property type="entry name" value="Beta-grasp_dom_sf"/>
</dbReference>
<evidence type="ECO:0000313" key="2">
    <source>
        <dbReference type="EMBL" id="ORB04972.1"/>
    </source>
</evidence>
<name>A0A1X0FT83_MYCNT</name>
<reference evidence="2 3" key="1">
    <citation type="submission" date="2017-02" db="EMBL/GenBank/DDBJ databases">
        <title>The new phylogeny of genus Mycobacterium.</title>
        <authorList>
            <person name="Tortoli E."/>
            <person name="Trovato A."/>
            <person name="Cirillo D.M."/>
        </authorList>
    </citation>
    <scope>NUCLEOTIDE SEQUENCE [LARGE SCALE GENOMIC DNA]</scope>
    <source>
        <strain evidence="2 3">DSM 45255</strain>
    </source>
</reference>
<organism evidence="2 3">
    <name type="scientific">Mycobacterium mantenii</name>
    <dbReference type="NCBI Taxonomy" id="560555"/>
    <lineage>
        <taxon>Bacteria</taxon>
        <taxon>Bacillati</taxon>
        <taxon>Actinomycetota</taxon>
        <taxon>Actinomycetes</taxon>
        <taxon>Mycobacteriales</taxon>
        <taxon>Mycobacteriaceae</taxon>
        <taxon>Mycobacterium</taxon>
        <taxon>Mycobacterium avium complex (MAC)</taxon>
    </lineage>
</organism>
<dbReference type="Pfam" id="PF00111">
    <property type="entry name" value="Fer2"/>
    <property type="match status" value="1"/>
</dbReference>
<dbReference type="STRING" id="560555.BST30_15680"/>
<dbReference type="Gene3D" id="3.10.20.30">
    <property type="match status" value="1"/>
</dbReference>
<dbReference type="GO" id="GO:0051536">
    <property type="term" value="F:iron-sulfur cluster binding"/>
    <property type="evidence" value="ECO:0007669"/>
    <property type="project" value="InterPro"/>
</dbReference>
<dbReference type="AlphaFoldDB" id="A0A1X0FT83"/>
<feature type="domain" description="2Fe-2S ferredoxin-type" evidence="1">
    <location>
        <begin position="6"/>
        <end position="105"/>
    </location>
</feature>
<dbReference type="InterPro" id="IPR036010">
    <property type="entry name" value="2Fe-2S_ferredoxin-like_sf"/>
</dbReference>